<proteinExistence type="inferred from homology"/>
<accession>A0A5C1EAK3</accession>
<dbReference type="GO" id="GO:0009691">
    <property type="term" value="P:cytokinin biosynthetic process"/>
    <property type="evidence" value="ECO:0007669"/>
    <property type="project" value="UniProtKB-UniRule"/>
</dbReference>
<keyword evidence="5" id="KW-1185">Reference proteome</keyword>
<dbReference type="RefSeq" id="WP_149425586.1">
    <property type="nucleotide sequence ID" value="NZ_CP022579.1"/>
</dbReference>
<keyword evidence="3" id="KW-0378">Hydrolase</keyword>
<dbReference type="EC" id="3.2.2.n1" evidence="3"/>
<dbReference type="Pfam" id="PF03641">
    <property type="entry name" value="Lysine_decarbox"/>
    <property type="match status" value="1"/>
</dbReference>
<comment type="catalytic activity">
    <reaction evidence="1">
        <text>AMP + H2O = D-ribose 5-phosphate + adenine</text>
        <dbReference type="Rhea" id="RHEA:20129"/>
        <dbReference type="ChEBI" id="CHEBI:15377"/>
        <dbReference type="ChEBI" id="CHEBI:16708"/>
        <dbReference type="ChEBI" id="CHEBI:78346"/>
        <dbReference type="ChEBI" id="CHEBI:456215"/>
        <dbReference type="EC" id="3.2.2.4"/>
    </reaction>
</comment>
<dbReference type="InterPro" id="IPR031100">
    <property type="entry name" value="LOG_fam"/>
</dbReference>
<reference evidence="4 5" key="1">
    <citation type="submission" date="2017-07" db="EMBL/GenBank/DDBJ databases">
        <title>Complete genome sequence of Oryzomicrobium terrae TPP412.</title>
        <authorList>
            <person name="Chiu L.-W."/>
            <person name="Lo K.-J."/>
            <person name="Tsai Y.-M."/>
            <person name="Lin S.-S."/>
            <person name="Kuo C.-H."/>
            <person name="Liu C.-T."/>
        </authorList>
    </citation>
    <scope>NUCLEOTIDE SEQUENCE [LARGE SCALE GENOMIC DNA]</scope>
    <source>
        <strain evidence="4 5">TPP412</strain>
    </source>
</reference>
<keyword evidence="3" id="KW-0203">Cytokinin biosynthesis</keyword>
<dbReference type="Proteomes" id="UP000323671">
    <property type="component" value="Chromosome"/>
</dbReference>
<dbReference type="AlphaFoldDB" id="A0A5C1EAK3"/>
<dbReference type="KEGG" id="otr:OTERR_18320"/>
<dbReference type="Gene3D" id="3.40.50.450">
    <property type="match status" value="1"/>
</dbReference>
<name>A0A5C1EAK3_9RHOO</name>
<evidence type="ECO:0000313" key="4">
    <source>
        <dbReference type="EMBL" id="QEL65308.1"/>
    </source>
</evidence>
<dbReference type="GO" id="GO:0005829">
    <property type="term" value="C:cytosol"/>
    <property type="evidence" value="ECO:0007669"/>
    <property type="project" value="TreeGrafter"/>
</dbReference>
<dbReference type="GO" id="GO:0008714">
    <property type="term" value="F:AMP nucleosidase activity"/>
    <property type="evidence" value="ECO:0007669"/>
    <property type="project" value="UniProtKB-EC"/>
</dbReference>
<evidence type="ECO:0000256" key="1">
    <source>
        <dbReference type="ARBA" id="ARBA00000274"/>
    </source>
</evidence>
<dbReference type="SUPFAM" id="SSF102405">
    <property type="entry name" value="MCP/YpsA-like"/>
    <property type="match status" value="1"/>
</dbReference>
<protein>
    <recommendedName>
        <fullName evidence="3">Cytokinin riboside 5'-monophosphate phosphoribohydrolase</fullName>
        <ecNumber evidence="3">3.2.2.n1</ecNumber>
    </recommendedName>
</protein>
<organism evidence="4 5">
    <name type="scientific">Oryzomicrobium terrae</name>
    <dbReference type="NCBI Taxonomy" id="1735038"/>
    <lineage>
        <taxon>Bacteria</taxon>
        <taxon>Pseudomonadati</taxon>
        <taxon>Pseudomonadota</taxon>
        <taxon>Betaproteobacteria</taxon>
        <taxon>Rhodocyclales</taxon>
        <taxon>Rhodocyclaceae</taxon>
        <taxon>Oryzomicrobium</taxon>
    </lineage>
</organism>
<comment type="similarity">
    <text evidence="2 3">Belongs to the LOG family.</text>
</comment>
<evidence type="ECO:0000313" key="5">
    <source>
        <dbReference type="Proteomes" id="UP000323671"/>
    </source>
</evidence>
<dbReference type="InterPro" id="IPR005269">
    <property type="entry name" value="LOG"/>
</dbReference>
<evidence type="ECO:0000256" key="3">
    <source>
        <dbReference type="RuleBase" id="RU363015"/>
    </source>
</evidence>
<dbReference type="PANTHER" id="PTHR31223:SF70">
    <property type="entry name" value="LOG FAMILY PROTEIN YJL055W"/>
    <property type="match status" value="1"/>
</dbReference>
<dbReference type="EMBL" id="CP022579">
    <property type="protein sequence ID" value="QEL65308.1"/>
    <property type="molecule type" value="Genomic_DNA"/>
</dbReference>
<sequence length="198" mass="21413">MTTSLTHVCVYCGSNPGARPEYAEAARELGRTLAERGLTLVYGGGNVGLMGIVADAALAAGGRVVGIIPQALVDKEVAHFGLTELVTVANMHERKLEMANRSGAFIALPGGIGTLEELFEVWTWLQLGFHTKPIGLLNTAGYYDHLLSFIDHQVAERFLKPHQRDLLQVSPSPAALLDLVAKHRPEAGDKWYTGRELA</sequence>
<dbReference type="NCBIfam" id="TIGR00730">
    <property type="entry name" value="Rossman fold protein, TIGR00730 family"/>
    <property type="match status" value="1"/>
</dbReference>
<evidence type="ECO:0000256" key="2">
    <source>
        <dbReference type="ARBA" id="ARBA00006763"/>
    </source>
</evidence>
<dbReference type="PANTHER" id="PTHR31223">
    <property type="entry name" value="LOG FAMILY PROTEIN YJL055W"/>
    <property type="match status" value="1"/>
</dbReference>
<gene>
    <name evidence="4" type="ORF">OTERR_18320</name>
</gene>